<protein>
    <recommendedName>
        <fullName evidence="6">Zn(2)-C6 fungal-type domain-containing protein</fullName>
    </recommendedName>
</protein>
<organism evidence="4 5">
    <name type="scientific">Zasmidium cellare</name>
    <name type="common">Wine cellar mold</name>
    <name type="synonym">Racodium cellare</name>
    <dbReference type="NCBI Taxonomy" id="395010"/>
    <lineage>
        <taxon>Eukaryota</taxon>
        <taxon>Fungi</taxon>
        <taxon>Dikarya</taxon>
        <taxon>Ascomycota</taxon>
        <taxon>Pezizomycotina</taxon>
        <taxon>Dothideomycetes</taxon>
        <taxon>Dothideomycetidae</taxon>
        <taxon>Mycosphaerellales</taxon>
        <taxon>Mycosphaerellaceae</taxon>
        <taxon>Zasmidium</taxon>
    </lineage>
</organism>
<dbReference type="InterPro" id="IPR021858">
    <property type="entry name" value="Fun_TF"/>
</dbReference>
<feature type="region of interest" description="Disordered" evidence="3">
    <location>
        <begin position="117"/>
        <end position="152"/>
    </location>
</feature>
<feature type="region of interest" description="Disordered" evidence="3">
    <location>
        <begin position="162"/>
        <end position="181"/>
    </location>
</feature>
<evidence type="ECO:0000256" key="2">
    <source>
        <dbReference type="ARBA" id="ARBA00023242"/>
    </source>
</evidence>
<dbReference type="EMBL" id="JAXOVC010000006">
    <property type="protein sequence ID" value="KAK4500039.1"/>
    <property type="molecule type" value="Genomic_DNA"/>
</dbReference>
<keyword evidence="5" id="KW-1185">Reference proteome</keyword>
<evidence type="ECO:0000256" key="3">
    <source>
        <dbReference type="SAM" id="MobiDB-lite"/>
    </source>
</evidence>
<evidence type="ECO:0000313" key="5">
    <source>
        <dbReference type="Proteomes" id="UP001305779"/>
    </source>
</evidence>
<dbReference type="CDD" id="cd12148">
    <property type="entry name" value="fungal_TF_MHR"/>
    <property type="match status" value="1"/>
</dbReference>
<dbReference type="Pfam" id="PF11951">
    <property type="entry name" value="Fungal_trans_2"/>
    <property type="match status" value="1"/>
</dbReference>
<comment type="caution">
    <text evidence="4">The sequence shown here is derived from an EMBL/GenBank/DDBJ whole genome shotgun (WGS) entry which is preliminary data.</text>
</comment>
<sequence>MQDRRGDEGDEQHPRCGPCTRLNRECDWDHRWNFNDATTTTQGKYSNISTAGNAVWDPTVRQGHGSGSLPGELDALPEFATLTNDEDRETKARTSRPGTYGVVVTPESFYDLPEYAAHSPQESRRMSGASSSSARGARGSGRPGLGRSNTASDPTVVVLDKFEDASPVSTGPLSAATESRRSSFPEALGQLSITTPPYNASISTGPHTPQVRSDDHLIAHFRRYIVPRLAQPQQESIPGFPSQGSTRDVLEFEATRFPPLHHAMCAISALNLSHNGQSSLEEALQHYHQALAASATPRSSPPDLFSDGSFLRHFLLLVYDICIPMQSDDGGTALWAVHLNQLTRIAIERRDSPGNERYAYTLWSICELDVYACLLGSGNCDFLRTMMSHNMIPPFEKTIPGLSTTQTPNASAFLPSEANIFPSILHLSQGILLRTAKLAQTAQTFRHEHTSSKGSIAPATWARWQSTAAQLQSELHTFWQQSYPSHILGPVTTEPNTSLLPERVASVFTTTTLLYHAAILYARTSLFPTQRTLPSYAQNSLSTDSEARVRSILALTATQPPSNRKSVFPLFIAGVVSLEPESKRRALELVRGFEGSGIGQNTYRTGRLLEAEARGEG</sequence>
<name>A0ABR0EF84_ZASCE</name>
<proteinExistence type="predicted"/>
<reference evidence="4 5" key="1">
    <citation type="journal article" date="2023" name="G3 (Bethesda)">
        <title>A chromosome-level genome assembly of Zasmidium syzygii isolated from banana leaves.</title>
        <authorList>
            <person name="van Westerhoven A.C."/>
            <person name="Mehrabi R."/>
            <person name="Talebi R."/>
            <person name="Steentjes M.B.F."/>
            <person name="Corcolon B."/>
            <person name="Chong P.A."/>
            <person name="Kema G.H.J."/>
            <person name="Seidl M.F."/>
        </authorList>
    </citation>
    <scope>NUCLEOTIDE SEQUENCE [LARGE SCALE GENOMIC DNA]</scope>
    <source>
        <strain evidence="4 5">P124</strain>
    </source>
</reference>
<dbReference type="PANTHER" id="PTHR37534:SF49">
    <property type="entry name" value="LYSINE BIOSYNTHESIS REGULATORY PROTEIN LYS14"/>
    <property type="match status" value="1"/>
</dbReference>
<gene>
    <name evidence="4" type="ORF">PRZ48_008225</name>
</gene>
<accession>A0ABR0EF84</accession>
<evidence type="ECO:0000256" key="1">
    <source>
        <dbReference type="ARBA" id="ARBA00004123"/>
    </source>
</evidence>
<dbReference type="PANTHER" id="PTHR37534">
    <property type="entry name" value="TRANSCRIPTIONAL ACTIVATOR PROTEIN UGA3"/>
    <property type="match status" value="1"/>
</dbReference>
<evidence type="ECO:0008006" key="6">
    <source>
        <dbReference type="Google" id="ProtNLM"/>
    </source>
</evidence>
<dbReference type="Proteomes" id="UP001305779">
    <property type="component" value="Unassembled WGS sequence"/>
</dbReference>
<keyword evidence="2" id="KW-0539">Nucleus</keyword>
<feature type="compositionally biased region" description="Low complexity" evidence="3">
    <location>
        <begin position="126"/>
        <end position="137"/>
    </location>
</feature>
<evidence type="ECO:0000313" key="4">
    <source>
        <dbReference type="EMBL" id="KAK4500039.1"/>
    </source>
</evidence>
<comment type="subcellular location">
    <subcellularLocation>
        <location evidence="1">Nucleus</location>
    </subcellularLocation>
</comment>